<dbReference type="PANTHER" id="PTHR39466:SF1">
    <property type="entry name" value="RGS DOMAIN-CONTAINING PROTEIN"/>
    <property type="match status" value="1"/>
</dbReference>
<feature type="transmembrane region" description="Helical" evidence="1">
    <location>
        <begin position="398"/>
        <end position="414"/>
    </location>
</feature>
<dbReference type="InterPro" id="IPR036305">
    <property type="entry name" value="RGS_sf"/>
</dbReference>
<dbReference type="Gene3D" id="1.10.167.10">
    <property type="entry name" value="Regulator of G-protein Signalling 4, domain 2"/>
    <property type="match status" value="1"/>
</dbReference>
<evidence type="ECO:0000256" key="1">
    <source>
        <dbReference type="SAM" id="Phobius"/>
    </source>
</evidence>
<dbReference type="SUPFAM" id="SSF48097">
    <property type="entry name" value="Regulator of G-protein signaling, RGS"/>
    <property type="match status" value="1"/>
</dbReference>
<dbReference type="Pfam" id="PF00615">
    <property type="entry name" value="RGS"/>
    <property type="match status" value="1"/>
</dbReference>
<feature type="transmembrane region" description="Helical" evidence="1">
    <location>
        <begin position="375"/>
        <end position="392"/>
    </location>
</feature>
<reference evidence="3" key="1">
    <citation type="submission" date="2021-06" db="EMBL/GenBank/DDBJ databases">
        <authorList>
            <person name="Kallberg Y."/>
            <person name="Tangrot J."/>
            <person name="Rosling A."/>
        </authorList>
    </citation>
    <scope>NUCLEOTIDE SEQUENCE</scope>
    <source>
        <strain evidence="3">MT106</strain>
    </source>
</reference>
<name>A0A9N9BXG0_9GLOM</name>
<dbReference type="CDD" id="cd07440">
    <property type="entry name" value="RGS"/>
    <property type="match status" value="1"/>
</dbReference>
<feature type="transmembrane region" description="Helical" evidence="1">
    <location>
        <begin position="489"/>
        <end position="508"/>
    </location>
</feature>
<keyword evidence="1" id="KW-1133">Transmembrane helix</keyword>
<sequence length="513" mass="57752">MYTVTKLLTNIGDNNLKATTIIQETDSSMQTKANKSNYERNSDILHMLLEGKTCEPISLKEFHAFLKYKERSIENLEFYQWFQRYKLKFANLPVEQRDLCLTARTLERRSSLTGKGLASYTEQSVMSRKSGETPQLSPTIPNFQEAESFDAATLVGMKRNSSGSTLLGTPLASKTNSIITVNPGEKSSLRIDDSTFVDLDLSTGDLFAQAFAPDSPFFKDLNPNDLQLTSLPPATTRSSLSSYRSTIIQSAQIVKIYLPSQTRFQRKNLQVIPSPITIPYNLVTSTSVQPFRNEVDQIIRTYLTADAAKELNIPSTMRKSVIRFATQTTHPSIFEPVVRYVYNLMRQNSLRNFMKDAVQNVDSCARWNLIRKSSFAFSLTLGILLPMILFGISRWWRLLAFPFLYIGTAYLIGARKRFCFQRYALRERVLKPYEINATENGLEIGDLTGDFSNFTDKIKSSGEGVKNAVAGKVLDPIIEEMQGKIVRGWIVGVALTIALGIQVAVMLVPEKLV</sequence>
<accession>A0A9N9BXG0</accession>
<comment type="caution">
    <text evidence="3">The sequence shown here is derived from an EMBL/GenBank/DDBJ whole genome shotgun (WGS) entry which is preliminary data.</text>
</comment>
<dbReference type="PROSITE" id="PS50132">
    <property type="entry name" value="RGS"/>
    <property type="match status" value="1"/>
</dbReference>
<evidence type="ECO:0000259" key="2">
    <source>
        <dbReference type="PROSITE" id="PS50132"/>
    </source>
</evidence>
<dbReference type="InterPro" id="IPR016137">
    <property type="entry name" value="RGS"/>
</dbReference>
<keyword evidence="1" id="KW-0812">Transmembrane</keyword>
<evidence type="ECO:0000313" key="4">
    <source>
        <dbReference type="Proteomes" id="UP000789831"/>
    </source>
</evidence>
<proteinExistence type="predicted"/>
<evidence type="ECO:0000313" key="3">
    <source>
        <dbReference type="EMBL" id="CAG8583257.1"/>
    </source>
</evidence>
<keyword evidence="4" id="KW-1185">Reference proteome</keyword>
<keyword evidence="1" id="KW-0472">Membrane</keyword>
<protein>
    <submittedName>
        <fullName evidence="3">303_t:CDS:1</fullName>
    </submittedName>
</protein>
<dbReference type="InterPro" id="IPR044926">
    <property type="entry name" value="RGS_subdomain_2"/>
</dbReference>
<dbReference type="OrthoDB" id="3232309at2759"/>
<organism evidence="3 4">
    <name type="scientific">Ambispora gerdemannii</name>
    <dbReference type="NCBI Taxonomy" id="144530"/>
    <lineage>
        <taxon>Eukaryota</taxon>
        <taxon>Fungi</taxon>
        <taxon>Fungi incertae sedis</taxon>
        <taxon>Mucoromycota</taxon>
        <taxon>Glomeromycotina</taxon>
        <taxon>Glomeromycetes</taxon>
        <taxon>Archaeosporales</taxon>
        <taxon>Ambisporaceae</taxon>
        <taxon>Ambispora</taxon>
    </lineage>
</organism>
<dbReference type="Proteomes" id="UP000789831">
    <property type="component" value="Unassembled WGS sequence"/>
</dbReference>
<dbReference type="AlphaFoldDB" id="A0A9N9BXG0"/>
<gene>
    <name evidence="3" type="ORF">AGERDE_LOCUS8232</name>
</gene>
<dbReference type="PANTHER" id="PTHR39466">
    <property type="entry name" value="RGS DOMAIN-CONTAINING PROTEIN"/>
    <property type="match status" value="1"/>
</dbReference>
<feature type="domain" description="RGS" evidence="2">
    <location>
        <begin position="297"/>
        <end position="356"/>
    </location>
</feature>
<dbReference type="EMBL" id="CAJVPL010001689">
    <property type="protein sequence ID" value="CAG8583257.1"/>
    <property type="molecule type" value="Genomic_DNA"/>
</dbReference>